<name>A0A0A8H118_9BACT</name>
<keyword evidence="1" id="KW-0472">Membrane</keyword>
<dbReference type="EMBL" id="CP007770">
    <property type="protein sequence ID" value="AJC87878.1"/>
    <property type="molecule type" value="Genomic_DNA"/>
</dbReference>
<evidence type="ECO:0000313" key="2">
    <source>
        <dbReference type="EMBL" id="AJC87878.1"/>
    </source>
</evidence>
<dbReference type="CDD" id="cd10936">
    <property type="entry name" value="CE4_DAC2"/>
    <property type="match status" value="1"/>
</dbReference>
<reference evidence="2 3" key="1">
    <citation type="journal article" date="2014" name="Genome Biol. Evol.">
        <title>Comparative Genomics of the Campylobacter lari Group.</title>
        <authorList>
            <person name="Miller W.G."/>
            <person name="Yee E."/>
            <person name="Chapman M.H."/>
            <person name="Smith T.P."/>
            <person name="Bono J.L."/>
            <person name="Huynh S."/>
            <person name="Parker C.T."/>
            <person name="Vandamme P."/>
            <person name="Luong K."/>
            <person name="Korlach J."/>
        </authorList>
    </citation>
    <scope>NUCLEOTIDE SEQUENCE [LARGE SCALE GENOMIC DNA]</scope>
    <source>
        <strain evidence="2 3">NCTC 12927</strain>
    </source>
</reference>
<evidence type="ECO:0000313" key="3">
    <source>
        <dbReference type="Proteomes" id="UP000031163"/>
    </source>
</evidence>
<dbReference type="InterPro" id="IPR011330">
    <property type="entry name" value="Glyco_hydro/deAcase_b/a-brl"/>
</dbReference>
<evidence type="ECO:0000256" key="1">
    <source>
        <dbReference type="SAM" id="Phobius"/>
    </source>
</evidence>
<dbReference type="KEGG" id="cis:CINS_0915"/>
<sequence>MKTINISKILLIFFIIAVGIVVLFYGVLYFQQERQIVKSQDDNSSNEHNITFIQENKEVNIDNNDLNVVLESEKFDFLDKNISEILSLNEKSEDNKTIEQNLNEEQKMSDLSEYAQIEDDIKLDNNITKQKVPDDYVLNNNQHTLIQIKQEKPSLAIIIDDMANSTQVKMLKNTKLKLIPSFFPPDKRHPHTAELAKEFDFFMVHLPLAAIKYDKAELNTLEPNDAREKIFKRIAYIKEKFPNLIFINNHTGSLFTSDEKAMKNLFDAFSEYGFIFVDSKTIGNSKASKLAKVYNQPYIARDIFLDNEDDIEYIKKQIMQVVKRAKDRGFAIAIAHPKKNTFEALMQSKELLQSVQLVYLNEIYK</sequence>
<keyword evidence="1" id="KW-1133">Transmembrane helix</keyword>
<dbReference type="GeneID" id="74431709"/>
<dbReference type="Proteomes" id="UP000031163">
    <property type="component" value="Chromosome"/>
</dbReference>
<accession>A0A0A8H118</accession>
<proteinExistence type="predicted"/>
<feature type="transmembrane region" description="Helical" evidence="1">
    <location>
        <begin position="9"/>
        <end position="30"/>
    </location>
</feature>
<dbReference type="Gene3D" id="3.20.20.370">
    <property type="entry name" value="Glycoside hydrolase/deacetylase"/>
    <property type="match status" value="1"/>
</dbReference>
<dbReference type="PANTHER" id="PTHR30105">
    <property type="entry name" value="UNCHARACTERIZED YIBQ-RELATED"/>
    <property type="match status" value="1"/>
</dbReference>
<dbReference type="InterPro" id="IPR006837">
    <property type="entry name" value="Divergent_DAC"/>
</dbReference>
<dbReference type="STRING" id="1031564.CINS_0915"/>
<protein>
    <submittedName>
        <fullName evidence="2">Divergent polysaccharide deacetylase</fullName>
    </submittedName>
</protein>
<dbReference type="PANTHER" id="PTHR30105:SF2">
    <property type="entry name" value="DIVERGENT POLYSACCHARIDE DEACETYLASE SUPERFAMILY"/>
    <property type="match status" value="1"/>
</dbReference>
<dbReference type="GO" id="GO:0005975">
    <property type="term" value="P:carbohydrate metabolic process"/>
    <property type="evidence" value="ECO:0007669"/>
    <property type="project" value="InterPro"/>
</dbReference>
<dbReference type="RefSeq" id="WP_039650246.1">
    <property type="nucleotide sequence ID" value="NZ_CP007770.1"/>
</dbReference>
<organism evidence="2 3">
    <name type="scientific">Campylobacter insulaenigrae NCTC 12927</name>
    <dbReference type="NCBI Taxonomy" id="1031564"/>
    <lineage>
        <taxon>Bacteria</taxon>
        <taxon>Pseudomonadati</taxon>
        <taxon>Campylobacterota</taxon>
        <taxon>Epsilonproteobacteria</taxon>
        <taxon>Campylobacterales</taxon>
        <taxon>Campylobacteraceae</taxon>
        <taxon>Campylobacter</taxon>
    </lineage>
</organism>
<keyword evidence="1" id="KW-0812">Transmembrane</keyword>
<dbReference type="HOGENOM" id="CLU_053116_1_0_7"/>
<dbReference type="Pfam" id="PF04748">
    <property type="entry name" value="Polysacc_deac_2"/>
    <property type="match status" value="1"/>
</dbReference>
<dbReference type="SUPFAM" id="SSF88713">
    <property type="entry name" value="Glycoside hydrolase/deacetylase"/>
    <property type="match status" value="1"/>
</dbReference>
<gene>
    <name evidence="2" type="ORF">CINS_0915</name>
</gene>
<dbReference type="AlphaFoldDB" id="A0A0A8H118"/>